<dbReference type="RefSeq" id="WP_038559357.1">
    <property type="nucleotide sequence ID" value="NZ_CP007481.1"/>
</dbReference>
<protein>
    <submittedName>
        <fullName evidence="1">Uncharacterized protein</fullName>
    </submittedName>
</protein>
<sequence length="98" mass="11440">MKKLELVLSQFDRGLISQYGGAKFLIYYHWKRITNEEEILKRVSIKKILYAVGGQITVYVCAENPGVSLKLHYRFQELVERVKLHTKIGAEIKMVLTR</sequence>
<evidence type="ECO:0000313" key="2">
    <source>
        <dbReference type="Proteomes" id="UP000023755"/>
    </source>
</evidence>
<name>X5HLQ7_9RICK</name>
<dbReference type="OrthoDB" id="7165652at2"/>
<dbReference type="STRING" id="1286528.NHE_0413"/>
<dbReference type="HOGENOM" id="CLU_2330844_0_0_5"/>
<dbReference type="Proteomes" id="UP000023755">
    <property type="component" value="Chromosome"/>
</dbReference>
<evidence type="ECO:0000313" key="1">
    <source>
        <dbReference type="EMBL" id="AHX11360.1"/>
    </source>
</evidence>
<dbReference type="EMBL" id="CP007481">
    <property type="protein sequence ID" value="AHX11360.1"/>
    <property type="molecule type" value="Genomic_DNA"/>
</dbReference>
<proteinExistence type="predicted"/>
<keyword evidence="2" id="KW-1185">Reference proteome</keyword>
<gene>
    <name evidence="1" type="ORF">NHE_0413</name>
</gene>
<dbReference type="KEGG" id="nhm:NHE_0413"/>
<organism evidence="1 2">
    <name type="scientific">Neorickettsia helminthoeca str. Oregon</name>
    <dbReference type="NCBI Taxonomy" id="1286528"/>
    <lineage>
        <taxon>Bacteria</taxon>
        <taxon>Pseudomonadati</taxon>
        <taxon>Pseudomonadota</taxon>
        <taxon>Alphaproteobacteria</taxon>
        <taxon>Rickettsiales</taxon>
        <taxon>Anaplasmataceae</taxon>
        <taxon>Neorickettsia</taxon>
    </lineage>
</organism>
<reference evidence="1 2" key="1">
    <citation type="submission" date="2014-03" db="EMBL/GenBank/DDBJ databases">
        <title>Sequencing and Comparison of Genomes and Transcriptome Profiles of Human Ehrlichiosis Agents.</title>
        <authorList>
            <person name="Lin M."/>
            <person name="Daugherty S.C."/>
            <person name="Nagaraj S."/>
            <person name="Cheng Z."/>
            <person name="Xiong Q."/>
            <person name="Lin F.-Y."/>
            <person name="Sengamalay N."/>
            <person name="Ott S."/>
            <person name="Godinez A."/>
            <person name="Tallon L.J."/>
            <person name="Sadzewicz L."/>
            <person name="Fraser C.M."/>
            <person name="Dunning Hotopp J.C."/>
            <person name="Rikihisa Y."/>
        </authorList>
    </citation>
    <scope>NUCLEOTIDE SEQUENCE [LARGE SCALE GENOMIC DNA]</scope>
    <source>
        <strain evidence="1 2">Oregon</strain>
    </source>
</reference>
<dbReference type="AlphaFoldDB" id="X5HLQ7"/>
<accession>X5HLQ7</accession>